<dbReference type="InterPro" id="IPR013830">
    <property type="entry name" value="SGNH_hydro"/>
</dbReference>
<name>A0A9D9DPU8_9BACT</name>
<evidence type="ECO:0000313" key="3">
    <source>
        <dbReference type="Proteomes" id="UP000823632"/>
    </source>
</evidence>
<sequence>MKKILCFGDSNTYGFIPSSGKRYDENSRWSGILKKLLREEYEIIEAGCNNRTAFCDNPAGVNETGYKVLPSLLTPDIDCVILAVGINDLQYLYNISMKDYESGLENLIGLVRTKLPRAKIILLSPSVITEDILNSYFAAMFDETSIEKSKQLSAIYERAARKENCKLLDLKKIASPSKTDGLHYEKIEHIKIANAIFDLINHKG</sequence>
<dbReference type="PANTHER" id="PTHR30383">
    <property type="entry name" value="THIOESTERASE 1/PROTEASE 1/LYSOPHOSPHOLIPASE L1"/>
    <property type="match status" value="1"/>
</dbReference>
<proteinExistence type="predicted"/>
<gene>
    <name evidence="2" type="ORF">IAC76_09555</name>
</gene>
<dbReference type="EMBL" id="JADIND010000214">
    <property type="protein sequence ID" value="MBO8431619.1"/>
    <property type="molecule type" value="Genomic_DNA"/>
</dbReference>
<dbReference type="PANTHER" id="PTHR30383:SF29">
    <property type="entry name" value="SGNH HYDROLASE-TYPE ESTERASE DOMAIN-CONTAINING PROTEIN"/>
    <property type="match status" value="1"/>
</dbReference>
<evidence type="ECO:0000313" key="2">
    <source>
        <dbReference type="EMBL" id="MBO8431619.1"/>
    </source>
</evidence>
<evidence type="ECO:0000259" key="1">
    <source>
        <dbReference type="Pfam" id="PF13472"/>
    </source>
</evidence>
<dbReference type="AlphaFoldDB" id="A0A9D9DPU8"/>
<dbReference type="InterPro" id="IPR051532">
    <property type="entry name" value="Ester_Hydrolysis_Enzymes"/>
</dbReference>
<protein>
    <submittedName>
        <fullName evidence="2">Acylhydrolase</fullName>
    </submittedName>
</protein>
<feature type="domain" description="SGNH hydrolase-type esterase" evidence="1">
    <location>
        <begin position="6"/>
        <end position="179"/>
    </location>
</feature>
<reference evidence="2" key="2">
    <citation type="journal article" date="2021" name="PeerJ">
        <title>Extensive microbial diversity within the chicken gut microbiome revealed by metagenomics and culture.</title>
        <authorList>
            <person name="Gilroy R."/>
            <person name="Ravi A."/>
            <person name="Getino M."/>
            <person name="Pursley I."/>
            <person name="Horton D.L."/>
            <person name="Alikhan N.F."/>
            <person name="Baker D."/>
            <person name="Gharbi K."/>
            <person name="Hall N."/>
            <person name="Watson M."/>
            <person name="Adriaenssens E.M."/>
            <person name="Foster-Nyarko E."/>
            <person name="Jarju S."/>
            <person name="Secka A."/>
            <person name="Antonio M."/>
            <person name="Oren A."/>
            <person name="Chaudhuri R.R."/>
            <person name="La Ragione R."/>
            <person name="Hildebrand F."/>
            <person name="Pallen M.J."/>
        </authorList>
    </citation>
    <scope>NUCLEOTIDE SEQUENCE</scope>
    <source>
        <strain evidence="2">10192</strain>
    </source>
</reference>
<dbReference type="Proteomes" id="UP000823632">
    <property type="component" value="Unassembled WGS sequence"/>
</dbReference>
<dbReference type="Gene3D" id="3.40.50.1110">
    <property type="entry name" value="SGNH hydrolase"/>
    <property type="match status" value="1"/>
</dbReference>
<dbReference type="InterPro" id="IPR036514">
    <property type="entry name" value="SGNH_hydro_sf"/>
</dbReference>
<accession>A0A9D9DPU8</accession>
<reference evidence="2" key="1">
    <citation type="submission" date="2020-10" db="EMBL/GenBank/DDBJ databases">
        <authorList>
            <person name="Gilroy R."/>
        </authorList>
    </citation>
    <scope>NUCLEOTIDE SEQUENCE</scope>
    <source>
        <strain evidence="2">10192</strain>
    </source>
</reference>
<dbReference type="Pfam" id="PF13472">
    <property type="entry name" value="Lipase_GDSL_2"/>
    <property type="match status" value="1"/>
</dbReference>
<dbReference type="SUPFAM" id="SSF52266">
    <property type="entry name" value="SGNH hydrolase"/>
    <property type="match status" value="1"/>
</dbReference>
<comment type="caution">
    <text evidence="2">The sequence shown here is derived from an EMBL/GenBank/DDBJ whole genome shotgun (WGS) entry which is preliminary data.</text>
</comment>
<organism evidence="2 3">
    <name type="scientific">Candidatus Scatousia excrementipullorum</name>
    <dbReference type="NCBI Taxonomy" id="2840936"/>
    <lineage>
        <taxon>Bacteria</taxon>
        <taxon>Candidatus Scatousia</taxon>
    </lineage>
</organism>